<evidence type="ECO:0000313" key="3">
    <source>
        <dbReference type="Proteomes" id="UP000381693"/>
    </source>
</evidence>
<protein>
    <recommendedName>
        <fullName evidence="4">Glycine zipper domain-containing protein</fullName>
    </recommendedName>
</protein>
<evidence type="ECO:0000256" key="1">
    <source>
        <dbReference type="SAM" id="SignalP"/>
    </source>
</evidence>
<keyword evidence="3" id="KW-1185">Reference proteome</keyword>
<evidence type="ECO:0000313" key="2">
    <source>
        <dbReference type="EMBL" id="VVM05484.1"/>
    </source>
</evidence>
<dbReference type="Proteomes" id="UP000381693">
    <property type="component" value="Unassembled WGS sequence"/>
</dbReference>
<keyword evidence="1" id="KW-0732">Signal</keyword>
<name>A0A5E6MB13_9BACT</name>
<reference evidence="2" key="1">
    <citation type="submission" date="2019-09" db="EMBL/GenBank/DDBJ databases">
        <authorList>
            <person name="Cremers G."/>
        </authorList>
    </citation>
    <scope>NUCLEOTIDE SEQUENCE [LARGE SCALE GENOMIC DNA]</scope>
    <source>
        <strain evidence="2">3B</strain>
    </source>
</reference>
<sequence>MKKIPFFLLTLSFAILAAGCSHEVYNQYDSPTRSLTDAAVRYGSIGGAGALGYFAGRGAGGSGTAGAAGAGVSALGEYGVIKYYDKRQMDAYKKGIPVGKAQALAELAQNEAERKKYELYPYNRRIDDPSYRSTYVPSRKDQASDVAYPGAYQTVPVYR</sequence>
<dbReference type="PROSITE" id="PS51257">
    <property type="entry name" value="PROKAR_LIPOPROTEIN"/>
    <property type="match status" value="1"/>
</dbReference>
<organism evidence="2 3">
    <name type="scientific">Methylacidimicrobium cyclopophantes</name>
    <dbReference type="NCBI Taxonomy" id="1041766"/>
    <lineage>
        <taxon>Bacteria</taxon>
        <taxon>Pseudomonadati</taxon>
        <taxon>Verrucomicrobiota</taxon>
        <taxon>Methylacidimicrobium</taxon>
    </lineage>
</organism>
<proteinExistence type="predicted"/>
<feature type="chain" id="PRO_5023052058" description="Glycine zipper domain-containing protein" evidence="1">
    <location>
        <begin position="18"/>
        <end position="159"/>
    </location>
</feature>
<feature type="signal peptide" evidence="1">
    <location>
        <begin position="1"/>
        <end position="17"/>
    </location>
</feature>
<dbReference type="AlphaFoldDB" id="A0A5E6MB13"/>
<evidence type="ECO:0008006" key="4">
    <source>
        <dbReference type="Google" id="ProtNLM"/>
    </source>
</evidence>
<accession>A0A5E6MB13</accession>
<comment type="caution">
    <text evidence="2">The sequence shown here is derived from an EMBL/GenBank/DDBJ whole genome shotgun (WGS) entry which is preliminary data.</text>
</comment>
<gene>
    <name evidence="2" type="ORF">MAMC_00616</name>
</gene>
<dbReference type="EMBL" id="CABFUZ020000089">
    <property type="protein sequence ID" value="VVM05484.1"/>
    <property type="molecule type" value="Genomic_DNA"/>
</dbReference>
<dbReference type="RefSeq" id="WP_246189505.1">
    <property type="nucleotide sequence ID" value="NZ_CABFUZ020000089.1"/>
</dbReference>